<evidence type="ECO:0000313" key="3">
    <source>
        <dbReference type="Proteomes" id="UP000324222"/>
    </source>
</evidence>
<sequence>MYFIFILLEVKRLVRGWAPSLPLITSRATVPAAALLLLQRLRTVRRRGGMTPHNLGALCHRGWRGGGLGLCCGPLLLGRGGLVEALHPVHCLEVPLHVTLLIKGSRARRAQVRPRPAVDAHMPLQVVLLVPAVETLAAGGASGEGGGSGVVLLAPLQDKATLRPPPSLPLHYRLHTVGLHLARTSRLREETAARM</sequence>
<keyword evidence="1" id="KW-0732">Signal</keyword>
<dbReference type="Proteomes" id="UP000324222">
    <property type="component" value="Unassembled WGS sequence"/>
</dbReference>
<organism evidence="2 3">
    <name type="scientific">Portunus trituberculatus</name>
    <name type="common">Swimming crab</name>
    <name type="synonym">Neptunus trituberculatus</name>
    <dbReference type="NCBI Taxonomy" id="210409"/>
    <lineage>
        <taxon>Eukaryota</taxon>
        <taxon>Metazoa</taxon>
        <taxon>Ecdysozoa</taxon>
        <taxon>Arthropoda</taxon>
        <taxon>Crustacea</taxon>
        <taxon>Multicrustacea</taxon>
        <taxon>Malacostraca</taxon>
        <taxon>Eumalacostraca</taxon>
        <taxon>Eucarida</taxon>
        <taxon>Decapoda</taxon>
        <taxon>Pleocyemata</taxon>
        <taxon>Brachyura</taxon>
        <taxon>Eubrachyura</taxon>
        <taxon>Portunoidea</taxon>
        <taxon>Portunidae</taxon>
        <taxon>Portuninae</taxon>
        <taxon>Portunus</taxon>
    </lineage>
</organism>
<proteinExistence type="predicted"/>
<gene>
    <name evidence="2" type="ORF">E2C01_003178</name>
</gene>
<name>A0A5B7CP26_PORTR</name>
<evidence type="ECO:0000256" key="1">
    <source>
        <dbReference type="SAM" id="SignalP"/>
    </source>
</evidence>
<accession>A0A5B7CP26</accession>
<protein>
    <submittedName>
        <fullName evidence="2">Uncharacterized protein</fullName>
    </submittedName>
</protein>
<keyword evidence="3" id="KW-1185">Reference proteome</keyword>
<evidence type="ECO:0000313" key="2">
    <source>
        <dbReference type="EMBL" id="MPC10541.1"/>
    </source>
</evidence>
<comment type="caution">
    <text evidence="2">The sequence shown here is derived from an EMBL/GenBank/DDBJ whole genome shotgun (WGS) entry which is preliminary data.</text>
</comment>
<reference evidence="2 3" key="1">
    <citation type="submission" date="2019-05" db="EMBL/GenBank/DDBJ databases">
        <title>Another draft genome of Portunus trituberculatus and its Hox gene families provides insights of decapod evolution.</title>
        <authorList>
            <person name="Jeong J.-H."/>
            <person name="Song I."/>
            <person name="Kim S."/>
            <person name="Choi T."/>
            <person name="Kim D."/>
            <person name="Ryu S."/>
            <person name="Kim W."/>
        </authorList>
    </citation>
    <scope>NUCLEOTIDE SEQUENCE [LARGE SCALE GENOMIC DNA]</scope>
    <source>
        <tissue evidence="2">Muscle</tissue>
    </source>
</reference>
<feature type="signal peptide" evidence="1">
    <location>
        <begin position="1"/>
        <end position="16"/>
    </location>
</feature>
<dbReference type="AlphaFoldDB" id="A0A5B7CP26"/>
<dbReference type="EMBL" id="VSRR010000121">
    <property type="protein sequence ID" value="MPC10541.1"/>
    <property type="molecule type" value="Genomic_DNA"/>
</dbReference>
<feature type="chain" id="PRO_5022889385" evidence="1">
    <location>
        <begin position="17"/>
        <end position="195"/>
    </location>
</feature>